<feature type="domain" description="N-acetyltransferase" evidence="2">
    <location>
        <begin position="3"/>
        <end position="148"/>
    </location>
</feature>
<dbReference type="Pfam" id="PF03358">
    <property type="entry name" value="FMN_red"/>
    <property type="match status" value="1"/>
</dbReference>
<dbReference type="CDD" id="cd04301">
    <property type="entry name" value="NAT_SF"/>
    <property type="match status" value="1"/>
</dbReference>
<dbReference type="Gene3D" id="3.40.50.360">
    <property type="match status" value="1"/>
</dbReference>
<dbReference type="PROSITE" id="PS51186">
    <property type="entry name" value="GNAT"/>
    <property type="match status" value="1"/>
</dbReference>
<dbReference type="SUPFAM" id="SSF55729">
    <property type="entry name" value="Acyl-CoA N-acyltransferases (Nat)"/>
    <property type="match status" value="1"/>
</dbReference>
<dbReference type="InterPro" id="IPR005025">
    <property type="entry name" value="FMN_Rdtase-like_dom"/>
</dbReference>
<dbReference type="Proteomes" id="UP001203423">
    <property type="component" value="Unassembled WGS sequence"/>
</dbReference>
<dbReference type="InterPro" id="IPR000182">
    <property type="entry name" value="GNAT_dom"/>
</dbReference>
<dbReference type="Gene3D" id="3.40.630.30">
    <property type="match status" value="1"/>
</dbReference>
<gene>
    <name evidence="3" type="ORF">L2764_12150</name>
</gene>
<keyword evidence="1" id="KW-0285">Flavoprotein</keyword>
<dbReference type="PANTHER" id="PTHR43590:SF1">
    <property type="entry name" value="ARSENIC RESISTANCE PROTEIN ARSH (AFU_ORTHOLOGUE AFUA_5G15030)"/>
    <property type="match status" value="1"/>
</dbReference>
<dbReference type="PANTHER" id="PTHR43590">
    <property type="entry name" value="ARSENIC RESISTANCE PROTEIN ARSH (AFU_ORTHOLOGUE AFUA_5G15030)"/>
    <property type="match status" value="1"/>
</dbReference>
<sequence>MQLTFRDACRGEAQLITEFIKNAQPVGAIETTGAFFIVTEQNIKDWCITIVEDKGKIIGFMGLERVEQVEAAAGLFALDKSYRDGDLGIQLIKDIKGKLREYGVRHITFQSAPDTLELFKNIGAEVIGEIDSAYMLGGKALLLRLNLVKALPQHSVEQTLDKLFCCEENIVRTKPKVLFLYGSLREGSYSRMLADEAARIMETFGAETKVFHPHDIPIVNTGLTQSKDESALPKSVIELRDAVSWSDAMVWISPEIHGGISATFKNMIDWLPLNTDAKRSSQGKIVALMQISGGSQSFNAVNQMRVLGRWMRCYTIPNQSSLPTAYNQFHKDGTLVDSFYRDRVIDVLEELFRFTLLLRGNIHYLVQRWSEESQIDSDEPRPLITFQSAVKSLTS</sequence>
<organism evidence="3 4">
    <name type="scientific">Shewanella surugensis</name>
    <dbReference type="NCBI Taxonomy" id="212020"/>
    <lineage>
        <taxon>Bacteria</taxon>
        <taxon>Pseudomonadati</taxon>
        <taxon>Pseudomonadota</taxon>
        <taxon>Gammaproteobacteria</taxon>
        <taxon>Alteromonadales</taxon>
        <taxon>Shewanellaceae</taxon>
        <taxon>Shewanella</taxon>
    </lineage>
</organism>
<protein>
    <submittedName>
        <fullName evidence="3">NAD(P)H-dependent oxidoreductase</fullName>
    </submittedName>
</protein>
<accession>A0ABT0LBY9</accession>
<evidence type="ECO:0000256" key="1">
    <source>
        <dbReference type="ARBA" id="ARBA00022643"/>
    </source>
</evidence>
<dbReference type="EMBL" id="JAKIKS010000042">
    <property type="protein sequence ID" value="MCL1125206.1"/>
    <property type="molecule type" value="Genomic_DNA"/>
</dbReference>
<dbReference type="SUPFAM" id="SSF52218">
    <property type="entry name" value="Flavoproteins"/>
    <property type="match status" value="1"/>
</dbReference>
<dbReference type="InterPro" id="IPR029039">
    <property type="entry name" value="Flavoprotein-like_sf"/>
</dbReference>
<comment type="caution">
    <text evidence="3">The sequence shown here is derived from an EMBL/GenBank/DDBJ whole genome shotgun (WGS) entry which is preliminary data.</text>
</comment>
<evidence type="ECO:0000313" key="3">
    <source>
        <dbReference type="EMBL" id="MCL1125206.1"/>
    </source>
</evidence>
<dbReference type="InterPro" id="IPR014063">
    <property type="entry name" value="Arsenate-R_ArsH"/>
</dbReference>
<proteinExistence type="predicted"/>
<evidence type="ECO:0000313" key="4">
    <source>
        <dbReference type="Proteomes" id="UP001203423"/>
    </source>
</evidence>
<dbReference type="RefSeq" id="WP_248940521.1">
    <property type="nucleotide sequence ID" value="NZ_JAKIKS010000042.1"/>
</dbReference>
<reference evidence="3 4" key="1">
    <citation type="submission" date="2022-01" db="EMBL/GenBank/DDBJ databases">
        <title>Whole genome-based taxonomy of the Shewanellaceae.</title>
        <authorList>
            <person name="Martin-Rodriguez A.J."/>
        </authorList>
    </citation>
    <scope>NUCLEOTIDE SEQUENCE [LARGE SCALE GENOMIC DNA]</scope>
    <source>
        <strain evidence="3 4">DSM 17177</strain>
    </source>
</reference>
<name>A0ABT0LBY9_9GAMM</name>
<keyword evidence="1" id="KW-0288">FMN</keyword>
<dbReference type="InterPro" id="IPR016181">
    <property type="entry name" value="Acyl_CoA_acyltransferase"/>
</dbReference>
<keyword evidence="4" id="KW-1185">Reference proteome</keyword>
<evidence type="ECO:0000259" key="2">
    <source>
        <dbReference type="PROSITE" id="PS51186"/>
    </source>
</evidence>